<feature type="transmembrane region" description="Helical" evidence="7">
    <location>
        <begin position="140"/>
        <end position="156"/>
    </location>
</feature>
<dbReference type="PRINTS" id="PR01434">
    <property type="entry name" value="NADHDHGNASE5"/>
</dbReference>
<dbReference type="Pfam" id="PF00361">
    <property type="entry name" value="Proton_antipo_M"/>
    <property type="match status" value="1"/>
</dbReference>
<evidence type="ECO:0000256" key="3">
    <source>
        <dbReference type="ARBA" id="ARBA00022692"/>
    </source>
</evidence>
<dbReference type="PANTHER" id="PTHR43373">
    <property type="entry name" value="NA(+)/H(+) ANTIPORTER SUBUNIT"/>
    <property type="match status" value="1"/>
</dbReference>
<evidence type="ECO:0000256" key="1">
    <source>
        <dbReference type="ARBA" id="ARBA00004127"/>
    </source>
</evidence>
<dbReference type="InterPro" id="IPR001750">
    <property type="entry name" value="ND/Mrp_TM"/>
</dbReference>
<feature type="transmembrane region" description="Helical" evidence="7">
    <location>
        <begin position="343"/>
        <end position="361"/>
    </location>
</feature>
<evidence type="ECO:0000313" key="10">
    <source>
        <dbReference type="EMBL" id="TEB08101.1"/>
    </source>
</evidence>
<feature type="transmembrane region" description="Helical" evidence="7">
    <location>
        <begin position="28"/>
        <end position="47"/>
    </location>
</feature>
<dbReference type="GO" id="GO:0012505">
    <property type="term" value="C:endomembrane system"/>
    <property type="evidence" value="ECO:0007669"/>
    <property type="project" value="UniProtKB-SubCell"/>
</dbReference>
<dbReference type="GO" id="GO:0016020">
    <property type="term" value="C:membrane"/>
    <property type="evidence" value="ECO:0007669"/>
    <property type="project" value="UniProtKB-SubCell"/>
</dbReference>
<dbReference type="Pfam" id="PF00662">
    <property type="entry name" value="Proton_antipo_N"/>
    <property type="match status" value="1"/>
</dbReference>
<feature type="transmembrane region" description="Helical" evidence="7">
    <location>
        <begin position="415"/>
        <end position="439"/>
    </location>
</feature>
<evidence type="ECO:0000256" key="2">
    <source>
        <dbReference type="ARBA" id="ARBA00008483"/>
    </source>
</evidence>
<feature type="transmembrane region" description="Helical" evidence="7">
    <location>
        <begin position="373"/>
        <end position="395"/>
    </location>
</feature>
<evidence type="ECO:0000259" key="8">
    <source>
        <dbReference type="Pfam" id="PF00361"/>
    </source>
</evidence>
<dbReference type="NCBIfam" id="NF005097">
    <property type="entry name" value="PRK06525.1"/>
    <property type="match status" value="1"/>
</dbReference>
<dbReference type="AlphaFoldDB" id="A0A4Y7RH35"/>
<dbReference type="RefSeq" id="WP_190239828.1">
    <property type="nucleotide sequence ID" value="NZ_QFGA01000001.1"/>
</dbReference>
<reference evidence="10 11" key="1">
    <citation type="journal article" date="2018" name="Environ. Microbiol.">
        <title>Novel energy conservation strategies and behaviour of Pelotomaculum schinkii driving syntrophic propionate catabolism.</title>
        <authorList>
            <person name="Hidalgo-Ahumada C.A.P."/>
            <person name="Nobu M.K."/>
            <person name="Narihiro T."/>
            <person name="Tamaki H."/>
            <person name="Liu W.T."/>
            <person name="Kamagata Y."/>
            <person name="Stams A.J.M."/>
            <person name="Imachi H."/>
            <person name="Sousa D.Z."/>
        </authorList>
    </citation>
    <scope>NUCLEOTIDE SEQUENCE [LARGE SCALE GENOMIC DNA]</scope>
    <source>
        <strain evidence="10 11">HH</strain>
    </source>
</reference>
<feature type="transmembrane region" description="Helical" evidence="7">
    <location>
        <begin position="168"/>
        <end position="189"/>
    </location>
</feature>
<feature type="domain" description="NADH-Ubiquinone oxidoreductase (complex I) chain 5 N-terminal" evidence="9">
    <location>
        <begin position="71"/>
        <end position="100"/>
    </location>
</feature>
<evidence type="ECO:0000256" key="7">
    <source>
        <dbReference type="SAM" id="Phobius"/>
    </source>
</evidence>
<evidence type="ECO:0000256" key="5">
    <source>
        <dbReference type="ARBA" id="ARBA00023136"/>
    </source>
</evidence>
<comment type="caution">
    <text evidence="10">The sequence shown here is derived from an EMBL/GenBank/DDBJ whole genome shotgun (WGS) entry which is preliminary data.</text>
</comment>
<keyword evidence="11" id="KW-1185">Reference proteome</keyword>
<keyword evidence="3 6" id="KW-0812">Transmembrane</keyword>
<evidence type="ECO:0000256" key="6">
    <source>
        <dbReference type="RuleBase" id="RU000320"/>
    </source>
</evidence>
<feature type="domain" description="NADH:quinone oxidoreductase/Mrp antiporter transmembrane" evidence="8">
    <location>
        <begin position="134"/>
        <end position="420"/>
    </location>
</feature>
<evidence type="ECO:0000313" key="11">
    <source>
        <dbReference type="Proteomes" id="UP000298324"/>
    </source>
</evidence>
<dbReference type="EMBL" id="QFGA01000001">
    <property type="protein sequence ID" value="TEB08101.1"/>
    <property type="molecule type" value="Genomic_DNA"/>
</dbReference>
<feature type="transmembrane region" description="Helical" evidence="7">
    <location>
        <begin position="301"/>
        <end position="323"/>
    </location>
</feature>
<feature type="transmembrane region" description="Helical" evidence="7">
    <location>
        <begin position="460"/>
        <end position="482"/>
    </location>
</feature>
<organism evidence="10 11">
    <name type="scientific">Pelotomaculum schinkii</name>
    <dbReference type="NCBI Taxonomy" id="78350"/>
    <lineage>
        <taxon>Bacteria</taxon>
        <taxon>Bacillati</taxon>
        <taxon>Bacillota</taxon>
        <taxon>Clostridia</taxon>
        <taxon>Eubacteriales</taxon>
        <taxon>Desulfotomaculaceae</taxon>
        <taxon>Pelotomaculum</taxon>
    </lineage>
</organism>
<feature type="transmembrane region" description="Helical" evidence="7">
    <location>
        <begin position="117"/>
        <end position="134"/>
    </location>
</feature>
<feature type="transmembrane region" description="Helical" evidence="7">
    <location>
        <begin position="244"/>
        <end position="263"/>
    </location>
</feature>
<dbReference type="Proteomes" id="UP000298324">
    <property type="component" value="Unassembled WGS sequence"/>
</dbReference>
<feature type="transmembrane region" description="Helical" evidence="7">
    <location>
        <begin position="209"/>
        <end position="232"/>
    </location>
</feature>
<sequence>MLTLLVILLFMPFAGALAVAPLQRKKADLTAIIAAGAVMLMAIWAIIRSGGRHLDYPLANLPWLDAPVPLFGIQIDPLSSLLLIPITVVGFLIVLYSADYYSEFNKEHPTQAEKGRYYFFTLLFVGAMTGLVLSRNFFQIFVFWELTTICSWGLISHKRTTIAVRAGFKALAITAGAGLFFIAALLIMYANTGSFEFSALGQLTPDLRLLAVIFLLIGAWGKAAQLPFSSWLPTAMEAPTPASAYLHAAAMVKAGVYLTARIVVSSQAVPVSVGYLMGGLAVATMFFALILYFFQDDLKRLLAYSTIAHLGYMFLGLSLGVIGSPLALQGGLLHLINHAFTKTLLFLAVGAVSCAAGTRSMKALSGLGRKMPVTTAAFIVGAMSISGVPPFGIFWSKFYIIAGAIQLGTPWGWTAGLLAIVESLAGFAWFLIVIHRVFFGEPSPAAAKAVDPPLSMLIPLLVLMVLSLISPLFGLAITTGIMGG</sequence>
<dbReference type="InterPro" id="IPR050616">
    <property type="entry name" value="CPA3_Na-H_Antiporter_A"/>
</dbReference>
<evidence type="ECO:0000256" key="4">
    <source>
        <dbReference type="ARBA" id="ARBA00022989"/>
    </source>
</evidence>
<keyword evidence="5 7" id="KW-0472">Membrane</keyword>
<protein>
    <submittedName>
        <fullName evidence="10">Na(+)/H(+) antiporter subunit A</fullName>
    </submittedName>
</protein>
<feature type="transmembrane region" description="Helical" evidence="7">
    <location>
        <begin position="78"/>
        <end position="96"/>
    </location>
</feature>
<proteinExistence type="inferred from homology"/>
<comment type="similarity">
    <text evidence="2">Belongs to the CPA3 antiporters (TC 2.A.63) subunit A family.</text>
</comment>
<dbReference type="PANTHER" id="PTHR43373:SF1">
    <property type="entry name" value="NA(+)_H(+) ANTIPORTER SUBUNIT A"/>
    <property type="match status" value="1"/>
</dbReference>
<feature type="transmembrane region" description="Helical" evidence="7">
    <location>
        <begin position="275"/>
        <end position="294"/>
    </location>
</feature>
<comment type="subcellular location">
    <subcellularLocation>
        <location evidence="1">Endomembrane system</location>
        <topology evidence="1">Multi-pass membrane protein</topology>
    </subcellularLocation>
    <subcellularLocation>
        <location evidence="6">Membrane</location>
        <topology evidence="6">Multi-pass membrane protein</topology>
    </subcellularLocation>
</comment>
<name>A0A4Y7RH35_9FIRM</name>
<gene>
    <name evidence="10" type="primary">mrpA_3</name>
    <name evidence="10" type="ORF">Psch_01656</name>
</gene>
<evidence type="ECO:0000259" key="9">
    <source>
        <dbReference type="Pfam" id="PF00662"/>
    </source>
</evidence>
<accession>A0A4Y7RH35</accession>
<keyword evidence="4 7" id="KW-1133">Transmembrane helix</keyword>
<dbReference type="InterPro" id="IPR001516">
    <property type="entry name" value="Proton_antipo_N"/>
</dbReference>